<name>A0A0K1EET4_CHOCO</name>
<gene>
    <name evidence="2" type="ORF">CMC5_032150</name>
</gene>
<dbReference type="KEGG" id="ccro:CMC5_032150"/>
<dbReference type="InterPro" id="IPR005835">
    <property type="entry name" value="NTP_transferase_dom"/>
</dbReference>
<dbReference type="InterPro" id="IPR029044">
    <property type="entry name" value="Nucleotide-diphossugar_trans"/>
</dbReference>
<dbReference type="SUPFAM" id="SSF53448">
    <property type="entry name" value="Nucleotide-diphospho-sugar transferases"/>
    <property type="match status" value="1"/>
</dbReference>
<dbReference type="PANTHER" id="PTHR22572">
    <property type="entry name" value="SUGAR-1-PHOSPHATE GUANYL TRANSFERASE"/>
    <property type="match status" value="1"/>
</dbReference>
<keyword evidence="3" id="KW-1185">Reference proteome</keyword>
<feature type="domain" description="Nucleotidyl transferase" evidence="1">
    <location>
        <begin position="2"/>
        <end position="227"/>
    </location>
</feature>
<evidence type="ECO:0000313" key="3">
    <source>
        <dbReference type="Proteomes" id="UP000067626"/>
    </source>
</evidence>
<dbReference type="AlphaFoldDB" id="A0A0K1EET4"/>
<dbReference type="EMBL" id="CP012159">
    <property type="protein sequence ID" value="AKT39068.1"/>
    <property type="molecule type" value="Genomic_DNA"/>
</dbReference>
<dbReference type="InterPro" id="IPR050486">
    <property type="entry name" value="Mannose-1P_guanyltransferase"/>
</dbReference>
<dbReference type="RefSeq" id="WP_050431214.1">
    <property type="nucleotide sequence ID" value="NZ_CP012159.1"/>
</dbReference>
<evidence type="ECO:0000313" key="2">
    <source>
        <dbReference type="EMBL" id="AKT39068.1"/>
    </source>
</evidence>
<dbReference type="CDD" id="cd04181">
    <property type="entry name" value="NTP_transferase"/>
    <property type="match status" value="1"/>
</dbReference>
<reference evidence="2 3" key="1">
    <citation type="submission" date="2015-07" db="EMBL/GenBank/DDBJ databases">
        <title>Genome analysis of myxobacterium Chondromyces crocatus Cm c5 reveals a high potential for natural compound synthesis and the genetic basis for the loss of fruiting body formation.</title>
        <authorList>
            <person name="Zaburannyi N."/>
            <person name="Bunk B."/>
            <person name="Maier J."/>
            <person name="Overmann J."/>
            <person name="Mueller R."/>
        </authorList>
    </citation>
    <scope>NUCLEOTIDE SEQUENCE [LARGE SCALE GENOMIC DNA]</scope>
    <source>
        <strain evidence="2 3">Cm c5</strain>
    </source>
</reference>
<dbReference type="Proteomes" id="UP000067626">
    <property type="component" value="Chromosome"/>
</dbReference>
<dbReference type="Pfam" id="PF00483">
    <property type="entry name" value="NTP_transferase"/>
    <property type="match status" value="1"/>
</dbReference>
<evidence type="ECO:0000259" key="1">
    <source>
        <dbReference type="Pfam" id="PF00483"/>
    </source>
</evidence>
<accession>A0A0K1EET4</accession>
<dbReference type="Gene3D" id="3.90.550.10">
    <property type="entry name" value="Spore Coat Polysaccharide Biosynthesis Protein SpsA, Chain A"/>
    <property type="match status" value="1"/>
</dbReference>
<protein>
    <submittedName>
        <fullName evidence="2">Nucleoside-diphosphate-sugar pyrophosphorylase</fullName>
    </submittedName>
</protein>
<proteinExistence type="predicted"/>
<organism evidence="2 3">
    <name type="scientific">Chondromyces crocatus</name>
    <dbReference type="NCBI Taxonomy" id="52"/>
    <lineage>
        <taxon>Bacteria</taxon>
        <taxon>Pseudomonadati</taxon>
        <taxon>Myxococcota</taxon>
        <taxon>Polyangia</taxon>
        <taxon>Polyangiales</taxon>
        <taxon>Polyangiaceae</taxon>
        <taxon>Chondromyces</taxon>
    </lineage>
</organism>
<dbReference type="STRING" id="52.CMC5_032150"/>
<sequence>MKAVLLAGGKGTRLRPYTALFPKPLMPIGDHTIVDILLRQLARAGITDVMMCVGHQAALIEGVIGAGDRYGLKISYRREETPLGTVGPLLAYADELPERFLVMNGDILCDLDFAGFYRFAEATSAPLTVAVCERNSKIDLGVLDLDASGYATGFREKPVFTFWVSMGIYSMTRAVLPHIPRNQPFGFDDLMNSLLGSKEPIATFPFRGHWLDIGRNDDFADAQAEFEEHRERYLPE</sequence>
<dbReference type="OrthoDB" id="9788272at2"/>